<evidence type="ECO:0000313" key="1">
    <source>
        <dbReference type="EMBL" id="QEA10339.1"/>
    </source>
</evidence>
<gene>
    <name evidence="1" type="ORF">CPT_Shemara_011</name>
</gene>
<protein>
    <submittedName>
        <fullName evidence="1">Uncharacterized protein</fullName>
    </submittedName>
</protein>
<evidence type="ECO:0000313" key="2">
    <source>
        <dbReference type="Proteomes" id="UP000321671"/>
    </source>
</evidence>
<organism evidence="1 2">
    <name type="scientific">Salmonella phage Shemara</name>
    <dbReference type="NCBI Taxonomy" id="2596714"/>
    <lineage>
        <taxon>Viruses</taxon>
        <taxon>Duplodnaviria</taxon>
        <taxon>Heunggongvirae</taxon>
        <taxon>Uroviricota</taxon>
        <taxon>Caudoviricetes</taxon>
        <taxon>Sarkviridae</taxon>
        <taxon>Guernseyvirinae</taxon>
        <taxon>Cornellvirus</taxon>
        <taxon>Cornellvirus shemara</taxon>
    </lineage>
</organism>
<proteinExistence type="predicted"/>
<name>A0A5B8RMV5_9CAUD</name>
<dbReference type="EMBL" id="MN070121">
    <property type="protein sequence ID" value="QEA10339.1"/>
    <property type="molecule type" value="Genomic_DNA"/>
</dbReference>
<reference evidence="1 2" key="1">
    <citation type="journal article" date="2020" name="Microbiol. Resour. Announc.">
        <title>Complete Genome Sequence of Salmonella enterica Siphophage Shemara.</title>
        <authorList>
            <person name="Chung M."/>
            <person name="Xie Y."/>
            <person name="Newkirk H."/>
            <person name="Liu M."/>
            <person name="Gill J.J."/>
            <person name="Ramsey J."/>
        </authorList>
    </citation>
    <scope>NUCLEOTIDE SEQUENCE [LARGE SCALE GENOMIC DNA]</scope>
</reference>
<keyword evidence="2" id="KW-1185">Reference proteome</keyword>
<sequence length="105" mass="12588">MINAKAELLEHLQGKDVVKCAWFRDYDSDFSFTKGTQWVLRENYSRREWEDLISGLDFEYYNGYGGQNLFGVIWYEDGTWSSRGEYDGSEWWEYNEVPEIPDFLK</sequence>
<accession>A0A5B8RMV5</accession>
<dbReference type="Proteomes" id="UP000321671">
    <property type="component" value="Segment"/>
</dbReference>